<dbReference type="PANTHER" id="PTHR43304">
    <property type="entry name" value="PHYTOCHROME-LIKE PROTEIN CPH1"/>
    <property type="match status" value="1"/>
</dbReference>
<dbReference type="InterPro" id="IPR031621">
    <property type="entry name" value="HisKA_7TM"/>
</dbReference>
<dbReference type="PROSITE" id="PS50113">
    <property type="entry name" value="PAC"/>
    <property type="match status" value="1"/>
</dbReference>
<dbReference type="InterPro" id="IPR004358">
    <property type="entry name" value="Sig_transdc_His_kin-like_C"/>
</dbReference>
<evidence type="ECO:0000256" key="5">
    <source>
        <dbReference type="ARBA" id="ARBA00022777"/>
    </source>
</evidence>
<dbReference type="PANTHER" id="PTHR43304:SF1">
    <property type="entry name" value="PAC DOMAIN-CONTAINING PROTEIN"/>
    <property type="match status" value="1"/>
</dbReference>
<evidence type="ECO:0000313" key="9">
    <source>
        <dbReference type="EMBL" id="TYT61752.1"/>
    </source>
</evidence>
<dbReference type="EC" id="2.7.13.3" evidence="2"/>
<feature type="domain" description="Histidine kinase" evidence="7">
    <location>
        <begin position="650"/>
        <end position="853"/>
    </location>
</feature>
<evidence type="ECO:0000256" key="2">
    <source>
        <dbReference type="ARBA" id="ARBA00012438"/>
    </source>
</evidence>
<dbReference type="InterPro" id="IPR003594">
    <property type="entry name" value="HATPase_dom"/>
</dbReference>
<accession>A0A5D5APS1</accession>
<evidence type="ECO:0000256" key="6">
    <source>
        <dbReference type="SAM" id="Phobius"/>
    </source>
</evidence>
<keyword evidence="6" id="KW-0812">Transmembrane</keyword>
<keyword evidence="5" id="KW-0418">Kinase</keyword>
<feature type="transmembrane region" description="Helical" evidence="6">
    <location>
        <begin position="103"/>
        <end position="122"/>
    </location>
</feature>
<dbReference type="Pfam" id="PF08448">
    <property type="entry name" value="PAS_4"/>
    <property type="match status" value="1"/>
</dbReference>
<evidence type="ECO:0000313" key="10">
    <source>
        <dbReference type="Proteomes" id="UP000324104"/>
    </source>
</evidence>
<name>A0A5D5APS1_9EURY</name>
<dbReference type="Gene3D" id="3.30.565.10">
    <property type="entry name" value="Histidine kinase-like ATPase, C-terminal domain"/>
    <property type="match status" value="1"/>
</dbReference>
<dbReference type="Pfam" id="PF02518">
    <property type="entry name" value="HATPase_c"/>
    <property type="match status" value="1"/>
</dbReference>
<dbReference type="InterPro" id="IPR005467">
    <property type="entry name" value="His_kinase_dom"/>
</dbReference>
<feature type="transmembrane region" description="Helical" evidence="6">
    <location>
        <begin position="178"/>
        <end position="194"/>
    </location>
</feature>
<dbReference type="RefSeq" id="WP_149081739.1">
    <property type="nucleotide sequence ID" value="NZ_VTAW01000014.1"/>
</dbReference>
<proteinExistence type="predicted"/>
<keyword evidence="6" id="KW-0472">Membrane</keyword>
<feature type="transmembrane region" description="Helical" evidence="6">
    <location>
        <begin position="206"/>
        <end position="227"/>
    </location>
</feature>
<keyword evidence="3" id="KW-0597">Phosphoprotein</keyword>
<keyword evidence="10" id="KW-1185">Reference proteome</keyword>
<dbReference type="NCBIfam" id="TIGR00229">
    <property type="entry name" value="sensory_box"/>
    <property type="match status" value="1"/>
</dbReference>
<dbReference type="Gene3D" id="3.30.450.20">
    <property type="entry name" value="PAS domain"/>
    <property type="match status" value="3"/>
</dbReference>
<organism evidence="9 10">
    <name type="scientific">Natrialba swarupiae</name>
    <dbReference type="NCBI Taxonomy" id="2448032"/>
    <lineage>
        <taxon>Archaea</taxon>
        <taxon>Methanobacteriati</taxon>
        <taxon>Methanobacteriota</taxon>
        <taxon>Stenosarchaea group</taxon>
        <taxon>Halobacteria</taxon>
        <taxon>Halobacteriales</taxon>
        <taxon>Natrialbaceae</taxon>
        <taxon>Natrialba</taxon>
    </lineage>
</organism>
<dbReference type="AlphaFoldDB" id="A0A5D5APS1"/>
<evidence type="ECO:0000256" key="4">
    <source>
        <dbReference type="ARBA" id="ARBA00022679"/>
    </source>
</evidence>
<dbReference type="Gene3D" id="1.10.287.130">
    <property type="match status" value="1"/>
</dbReference>
<keyword evidence="6" id="KW-1133">Transmembrane helix</keyword>
<dbReference type="SMART" id="SM00387">
    <property type="entry name" value="HATPase_c"/>
    <property type="match status" value="1"/>
</dbReference>
<evidence type="ECO:0000259" key="8">
    <source>
        <dbReference type="PROSITE" id="PS50113"/>
    </source>
</evidence>
<dbReference type="SMART" id="SM00091">
    <property type="entry name" value="PAS"/>
    <property type="match status" value="3"/>
</dbReference>
<dbReference type="InterPro" id="IPR052162">
    <property type="entry name" value="Sensor_kinase/Photoreceptor"/>
</dbReference>
<feature type="transmembrane region" description="Helical" evidence="6">
    <location>
        <begin position="71"/>
        <end position="91"/>
    </location>
</feature>
<feature type="transmembrane region" description="Helical" evidence="6">
    <location>
        <begin position="39"/>
        <end position="59"/>
    </location>
</feature>
<dbReference type="PRINTS" id="PR00344">
    <property type="entry name" value="BCTRLSENSOR"/>
</dbReference>
<dbReference type="InterPro" id="IPR013656">
    <property type="entry name" value="PAS_4"/>
</dbReference>
<feature type="transmembrane region" description="Helical" evidence="6">
    <location>
        <begin position="142"/>
        <end position="166"/>
    </location>
</feature>
<dbReference type="InterPro" id="IPR000700">
    <property type="entry name" value="PAS-assoc_C"/>
</dbReference>
<sequence>MSPSTVIVSALIEVTIGMAAAVVAIITWQHRRIRASRPLVVMAVGTCLYALLAAVSSFVTDPFWWRLVNNIRYPLGAAIAVGSFFVVVAFSERDQLQNGWIRALLAGFVMVNFVVAMTDPLHNQFITAQQLVDGVVVGTAGPLFWVHTIASLGIVFLATGLCLGTFLTSSGIHRKQSLAILSAFGVGIVGFAWQSTAPVHPALDLAAVGMLGWCGIILWGIFVVDFFDIVPVGRERVVERINDPVVILNGDNRVLDSNPAARRLATSSAEWHGIPVSQFFESYPELADRVTARTPGEITLEQSGTTRRFDVTISPIDTGHTDSGERRQQSESAVVILRDVTAQFIHQRELERSRERYRSLFENSPLVLWEQDLSETIEQAQTITAETDDLAAYLEAHPEQHQELLETVEILDVNEVAVEAYGAESKSELIDRMGELFTDEALAASRQMFEGLIDGDRHFRAETTYRTLDGDTRHELIEIFVPDPYVEDCSRVIVAGANITAQKEREEELRYQTALFEALNESTNIGVLVTNTDREILWYNDRFRELWGIPEEILAAGRDREAVEYVLDSLADPDRFVAATEDLHRPPFEPLEMELRLSDGRWFERYTAPITDDDGTQYGLLTLTRDITERKRYERRIESQNRRLERLAKVISHDLKTPLSTAENHLKLLEIELEDPAEPVEQSLMDLERTHERLRRFTDHLPQLARETTNVHKSTDCSLRRLATDAWEVVETESLELTVAEDRRLDGDPRRLQQLFENLFSNVVEHAVDGVAPADTATTVRVESLDTGFAVEDDGPGVSAGNEVFEYGMSTGDGSGIGLAICRSIVEAHSWSIEVVDGDDGGARFVVTTVEDVELDETDWF</sequence>
<dbReference type="InterPro" id="IPR003661">
    <property type="entry name" value="HisK_dim/P_dom"/>
</dbReference>
<dbReference type="EMBL" id="VTAW01000014">
    <property type="protein sequence ID" value="TYT61752.1"/>
    <property type="molecule type" value="Genomic_DNA"/>
</dbReference>
<comment type="catalytic activity">
    <reaction evidence="1">
        <text>ATP + protein L-histidine = ADP + protein N-phospho-L-histidine.</text>
        <dbReference type="EC" id="2.7.13.3"/>
    </reaction>
</comment>
<dbReference type="InterPro" id="IPR000014">
    <property type="entry name" value="PAS"/>
</dbReference>
<dbReference type="Proteomes" id="UP000324104">
    <property type="component" value="Unassembled WGS sequence"/>
</dbReference>
<evidence type="ECO:0000256" key="1">
    <source>
        <dbReference type="ARBA" id="ARBA00000085"/>
    </source>
</evidence>
<dbReference type="Pfam" id="PF16927">
    <property type="entry name" value="HisKA_7TM"/>
    <property type="match status" value="1"/>
</dbReference>
<evidence type="ECO:0000259" key="7">
    <source>
        <dbReference type="PROSITE" id="PS50109"/>
    </source>
</evidence>
<gene>
    <name evidence="9" type="ORF">FYC77_12055</name>
</gene>
<dbReference type="CDD" id="cd00082">
    <property type="entry name" value="HisKA"/>
    <property type="match status" value="1"/>
</dbReference>
<dbReference type="SUPFAM" id="SSF47384">
    <property type="entry name" value="Homodimeric domain of signal transducing histidine kinase"/>
    <property type="match status" value="1"/>
</dbReference>
<dbReference type="PROSITE" id="PS50109">
    <property type="entry name" value="HIS_KIN"/>
    <property type="match status" value="1"/>
</dbReference>
<protein>
    <recommendedName>
        <fullName evidence="2">histidine kinase</fullName>
        <ecNumber evidence="2">2.7.13.3</ecNumber>
    </recommendedName>
</protein>
<dbReference type="InterPro" id="IPR035965">
    <property type="entry name" value="PAS-like_dom_sf"/>
</dbReference>
<reference evidence="9 10" key="1">
    <citation type="submission" date="2019-08" db="EMBL/GenBank/DDBJ databases">
        <title>Archaea genome.</title>
        <authorList>
            <person name="Kajale S."/>
            <person name="Shouche Y."/>
            <person name="Deshpande N."/>
            <person name="Sharma A."/>
        </authorList>
    </citation>
    <scope>NUCLEOTIDE SEQUENCE [LARGE SCALE GENOMIC DNA]</scope>
    <source>
        <strain evidence="9 10">ESP3B_9</strain>
    </source>
</reference>
<evidence type="ECO:0000256" key="3">
    <source>
        <dbReference type="ARBA" id="ARBA00022553"/>
    </source>
</evidence>
<dbReference type="SUPFAM" id="SSF55874">
    <property type="entry name" value="ATPase domain of HSP90 chaperone/DNA topoisomerase II/histidine kinase"/>
    <property type="match status" value="1"/>
</dbReference>
<dbReference type="SMART" id="SM00388">
    <property type="entry name" value="HisKA"/>
    <property type="match status" value="1"/>
</dbReference>
<dbReference type="CDD" id="cd00130">
    <property type="entry name" value="PAS"/>
    <property type="match status" value="1"/>
</dbReference>
<keyword evidence="4" id="KW-0808">Transferase</keyword>
<dbReference type="SUPFAM" id="SSF55785">
    <property type="entry name" value="PYP-like sensor domain (PAS domain)"/>
    <property type="match status" value="3"/>
</dbReference>
<dbReference type="InterPro" id="IPR036890">
    <property type="entry name" value="HATPase_C_sf"/>
</dbReference>
<feature type="domain" description="PAC" evidence="8">
    <location>
        <begin position="589"/>
        <end position="639"/>
    </location>
</feature>
<comment type="caution">
    <text evidence="9">The sequence shown here is derived from an EMBL/GenBank/DDBJ whole genome shotgun (WGS) entry which is preliminary data.</text>
</comment>
<feature type="transmembrane region" description="Helical" evidence="6">
    <location>
        <begin position="6"/>
        <end position="27"/>
    </location>
</feature>
<dbReference type="InterPro" id="IPR036097">
    <property type="entry name" value="HisK_dim/P_sf"/>
</dbReference>
<dbReference type="Pfam" id="PF13426">
    <property type="entry name" value="PAS_9"/>
    <property type="match status" value="1"/>
</dbReference>
<dbReference type="GO" id="GO:0000155">
    <property type="term" value="F:phosphorelay sensor kinase activity"/>
    <property type="evidence" value="ECO:0007669"/>
    <property type="project" value="InterPro"/>
</dbReference>